<sequence length="102" mass="11499">MYCTSQVTADLRILPNSAFVDATCWEAYYGPFAARAFFIKSVPLPCINTSSQVQLEFVEGVDPRYSARIAKKRPFASLEDALVKTKIPAKVLKRFNFNTDSR</sequence>
<dbReference type="VEuPathDB" id="FungiDB:PPTG_16953"/>
<dbReference type="AlphaFoldDB" id="W2MH29"/>
<gene>
    <name evidence="1" type="ORF">L914_17457</name>
</gene>
<dbReference type="SUPFAM" id="SSF81585">
    <property type="entry name" value="PsbU/PolX domain-like"/>
    <property type="match status" value="1"/>
</dbReference>
<organism evidence="1">
    <name type="scientific">Phytophthora nicotianae</name>
    <name type="common">Potato buckeye rot agent</name>
    <name type="synonym">Phytophthora parasitica</name>
    <dbReference type="NCBI Taxonomy" id="4792"/>
    <lineage>
        <taxon>Eukaryota</taxon>
        <taxon>Sar</taxon>
        <taxon>Stramenopiles</taxon>
        <taxon>Oomycota</taxon>
        <taxon>Peronosporomycetes</taxon>
        <taxon>Peronosporales</taxon>
        <taxon>Peronosporaceae</taxon>
        <taxon>Phytophthora</taxon>
    </lineage>
</organism>
<evidence type="ECO:0000313" key="1">
    <source>
        <dbReference type="EMBL" id="ETM35667.1"/>
    </source>
</evidence>
<reference evidence="1" key="1">
    <citation type="submission" date="2013-11" db="EMBL/GenBank/DDBJ databases">
        <title>The Genome Sequence of Phytophthora parasitica IAC_01/95.</title>
        <authorList>
            <consortium name="The Broad Institute Genomics Platform"/>
            <person name="Russ C."/>
            <person name="Tyler B."/>
            <person name="Panabieres F."/>
            <person name="Shan W."/>
            <person name="Tripathy S."/>
            <person name="Grunwald N."/>
            <person name="Machado M."/>
            <person name="Johnson C.S."/>
            <person name="Arredondo F."/>
            <person name="Hong C."/>
            <person name="Coffey M."/>
            <person name="Young S.K."/>
            <person name="Zeng Q."/>
            <person name="Gargeya S."/>
            <person name="Fitzgerald M."/>
            <person name="Abouelleil A."/>
            <person name="Alvarado L."/>
            <person name="Chapman S.B."/>
            <person name="Gainer-Dewar J."/>
            <person name="Goldberg J."/>
            <person name="Griggs A."/>
            <person name="Gujja S."/>
            <person name="Hansen M."/>
            <person name="Howarth C."/>
            <person name="Imamovic A."/>
            <person name="Ireland A."/>
            <person name="Larimer J."/>
            <person name="McCowan C."/>
            <person name="Murphy C."/>
            <person name="Pearson M."/>
            <person name="Poon T.W."/>
            <person name="Priest M."/>
            <person name="Roberts A."/>
            <person name="Saif S."/>
            <person name="Shea T."/>
            <person name="Sykes S."/>
            <person name="Wortman J."/>
            <person name="Nusbaum C."/>
            <person name="Birren B."/>
        </authorList>
    </citation>
    <scope>NUCLEOTIDE SEQUENCE [LARGE SCALE GENOMIC DNA]</scope>
    <source>
        <strain evidence="1">IAC_01/95</strain>
    </source>
</reference>
<dbReference type="EMBL" id="KI695452">
    <property type="protein sequence ID" value="ETM35667.1"/>
    <property type="molecule type" value="Genomic_DNA"/>
</dbReference>
<dbReference type="Gene3D" id="1.10.150.320">
    <property type="entry name" value="Photosystem II 12 kDa extrinsic protein"/>
    <property type="match status" value="1"/>
</dbReference>
<name>W2MH29_PHYNI</name>
<accession>W2MH29</accession>
<dbReference type="Proteomes" id="UP000054532">
    <property type="component" value="Unassembled WGS sequence"/>
</dbReference>
<protein>
    <submittedName>
        <fullName evidence="1">Uncharacterized protein</fullName>
    </submittedName>
</protein>
<proteinExistence type="predicted"/>